<dbReference type="Pfam" id="PF08755">
    <property type="entry name" value="YccV-like"/>
    <property type="match status" value="1"/>
</dbReference>
<dbReference type="InterPro" id="IPR036047">
    <property type="entry name" value="F-box-like_dom_sf"/>
</dbReference>
<dbReference type="InterPro" id="IPR036623">
    <property type="entry name" value="Hemimethylated_DNA-bd_sf"/>
</dbReference>
<dbReference type="InterPro" id="IPR001810">
    <property type="entry name" value="F-box_dom"/>
</dbReference>
<dbReference type="Proteomes" id="UP000799291">
    <property type="component" value="Unassembled WGS sequence"/>
</dbReference>
<dbReference type="Pfam" id="PF13369">
    <property type="entry name" value="Transglut_core2"/>
    <property type="match status" value="1"/>
</dbReference>
<dbReference type="Pfam" id="PF12937">
    <property type="entry name" value="F-box-like"/>
    <property type="match status" value="1"/>
</dbReference>
<dbReference type="InterPro" id="IPR011722">
    <property type="entry name" value="Hemimethylated_DNA-bd_dom"/>
</dbReference>
<accession>A0A6G1J557</accession>
<evidence type="ECO:0000313" key="3">
    <source>
        <dbReference type="Proteomes" id="UP000799291"/>
    </source>
</evidence>
<sequence length="602" mass="69270">MAPSFTALPTEILDAVFLHLDPPSLVAVSQTCKLVKKITVDAPIIWRHFCQTHYKSWAPHHDIAAKFAGPLSEVDWHTLFMRRVSAERETRQLLNRVLETQQGRLLHINEIADFGYDVKDTLLKEIACPDDAEDVLARRFFAGAVLQRIQREMAIHVWRDLQNGEDIPIETGLGAYDMFTRTGEDVDLATFSRQLDDIAKGVLRQHPDFQNLSARQKASTLASYLRDQGFRGVSDAAYRALRNSFFGIVLSSSNHESLPLTSVAIYCALAKRLGLDARPCGFLFHVYTIVYAPKDYTLDGQYRPTISHHRDFMYLDPFRSSDEVFQHDLRRVLREMGVPTNEHEAFLADTSTREMVLRTARNIMNSVQTLRQTEANLHGINGNSSWAGTFPDIDSSFYATIWAMLILGPSDNEQPAFSNFSPAHTRRRQYLPYLLDHFQTHYPWDLALVEQYIIPMFYDLPAGEALLGFVQSERSGDRIPKGIKRRTSRTSDVKFKVGQMFRHKRYYYEGAIIGWDTYCAQREEWIQHMGVDRLAHGRDQCFYHVLSSDKSIRYVAQENILPITHDDEPSPALLRIAGRYFKRWDDEKCIFVSNVKDEYPDD</sequence>
<dbReference type="Gene3D" id="1.20.1280.50">
    <property type="match status" value="1"/>
</dbReference>
<evidence type="ECO:0000313" key="2">
    <source>
        <dbReference type="EMBL" id="KAF2685657.1"/>
    </source>
</evidence>
<dbReference type="SUPFAM" id="SSF141255">
    <property type="entry name" value="YccV-like"/>
    <property type="match status" value="1"/>
</dbReference>
<dbReference type="InterPro" id="IPR032698">
    <property type="entry name" value="SirB1_N"/>
</dbReference>
<dbReference type="SUPFAM" id="SSF81383">
    <property type="entry name" value="F-box domain"/>
    <property type="match status" value="1"/>
</dbReference>
<proteinExistence type="predicted"/>
<dbReference type="PANTHER" id="PTHR31350">
    <property type="entry name" value="SI:DKEY-261L7.2"/>
    <property type="match status" value="1"/>
</dbReference>
<dbReference type="PROSITE" id="PS50181">
    <property type="entry name" value="FBOX"/>
    <property type="match status" value="1"/>
</dbReference>
<organism evidence="2 3">
    <name type="scientific">Lentithecium fluviatile CBS 122367</name>
    <dbReference type="NCBI Taxonomy" id="1168545"/>
    <lineage>
        <taxon>Eukaryota</taxon>
        <taxon>Fungi</taxon>
        <taxon>Dikarya</taxon>
        <taxon>Ascomycota</taxon>
        <taxon>Pezizomycotina</taxon>
        <taxon>Dothideomycetes</taxon>
        <taxon>Pleosporomycetidae</taxon>
        <taxon>Pleosporales</taxon>
        <taxon>Massarineae</taxon>
        <taxon>Lentitheciaceae</taxon>
        <taxon>Lentithecium</taxon>
    </lineage>
</organism>
<gene>
    <name evidence="2" type="ORF">K458DRAFT_299647</name>
</gene>
<feature type="domain" description="F-box" evidence="1">
    <location>
        <begin position="2"/>
        <end position="49"/>
    </location>
</feature>
<dbReference type="NCBIfam" id="TIGR02097">
    <property type="entry name" value="yccV"/>
    <property type="match status" value="1"/>
</dbReference>
<name>A0A6G1J557_9PLEO</name>
<keyword evidence="3" id="KW-1185">Reference proteome</keyword>
<dbReference type="Gene3D" id="2.30.30.390">
    <property type="entry name" value="Hemimethylated DNA-binding domain"/>
    <property type="match status" value="1"/>
</dbReference>
<dbReference type="SMART" id="SM00992">
    <property type="entry name" value="YccV-like"/>
    <property type="match status" value="1"/>
</dbReference>
<dbReference type="EMBL" id="MU005578">
    <property type="protein sequence ID" value="KAF2685657.1"/>
    <property type="molecule type" value="Genomic_DNA"/>
</dbReference>
<protein>
    <submittedName>
        <fullName evidence="2">F-box domain-containing protein</fullName>
    </submittedName>
</protein>
<dbReference type="AlphaFoldDB" id="A0A6G1J557"/>
<dbReference type="OrthoDB" id="28868at2759"/>
<evidence type="ECO:0000259" key="1">
    <source>
        <dbReference type="PROSITE" id="PS50181"/>
    </source>
</evidence>
<dbReference type="PANTHER" id="PTHR31350:SF27">
    <property type="entry name" value="HEMIMETHYLATED DNA-BINDING DOMAIN-CONTAINING PROTEIN"/>
    <property type="match status" value="1"/>
</dbReference>
<dbReference type="GO" id="GO:0003677">
    <property type="term" value="F:DNA binding"/>
    <property type="evidence" value="ECO:0007669"/>
    <property type="project" value="InterPro"/>
</dbReference>
<reference evidence="2" key="1">
    <citation type="journal article" date="2020" name="Stud. Mycol.">
        <title>101 Dothideomycetes genomes: a test case for predicting lifestyles and emergence of pathogens.</title>
        <authorList>
            <person name="Haridas S."/>
            <person name="Albert R."/>
            <person name="Binder M."/>
            <person name="Bloem J."/>
            <person name="Labutti K."/>
            <person name="Salamov A."/>
            <person name="Andreopoulos B."/>
            <person name="Baker S."/>
            <person name="Barry K."/>
            <person name="Bills G."/>
            <person name="Bluhm B."/>
            <person name="Cannon C."/>
            <person name="Castanera R."/>
            <person name="Culley D."/>
            <person name="Daum C."/>
            <person name="Ezra D."/>
            <person name="Gonzalez J."/>
            <person name="Henrissat B."/>
            <person name="Kuo A."/>
            <person name="Liang C."/>
            <person name="Lipzen A."/>
            <person name="Lutzoni F."/>
            <person name="Magnuson J."/>
            <person name="Mondo S."/>
            <person name="Nolan M."/>
            <person name="Ohm R."/>
            <person name="Pangilinan J."/>
            <person name="Park H.-J."/>
            <person name="Ramirez L."/>
            <person name="Alfaro M."/>
            <person name="Sun H."/>
            <person name="Tritt A."/>
            <person name="Yoshinaga Y."/>
            <person name="Zwiers L.-H."/>
            <person name="Turgeon B."/>
            <person name="Goodwin S."/>
            <person name="Spatafora J."/>
            <person name="Crous P."/>
            <person name="Grigoriev I."/>
        </authorList>
    </citation>
    <scope>NUCLEOTIDE SEQUENCE</scope>
    <source>
        <strain evidence="2">CBS 122367</strain>
    </source>
</reference>